<feature type="region of interest" description="Disordered" evidence="5">
    <location>
        <begin position="56"/>
        <end position="143"/>
    </location>
</feature>
<feature type="compositionally biased region" description="Low complexity" evidence="5">
    <location>
        <begin position="81"/>
        <end position="90"/>
    </location>
</feature>
<dbReference type="Pfam" id="PF01060">
    <property type="entry name" value="TTR-52"/>
    <property type="match status" value="1"/>
</dbReference>
<dbReference type="PANTHER" id="PTHR21700">
    <property type="entry name" value="TRANSTHYRETIN-LIKE FAMILY PROTEIN-RELATED"/>
    <property type="match status" value="1"/>
</dbReference>
<keyword evidence="4" id="KW-0732">Signal</keyword>
<dbReference type="InterPro" id="IPR001534">
    <property type="entry name" value="Transthyretin-like"/>
</dbReference>
<accession>A0A914EI13</accession>
<comment type="similarity">
    <text evidence="2">Belongs to the nematode transthyretin-like family.</text>
</comment>
<feature type="compositionally biased region" description="Gly residues" evidence="5">
    <location>
        <begin position="109"/>
        <end position="122"/>
    </location>
</feature>
<feature type="domain" description="CX" evidence="6">
    <location>
        <begin position="192"/>
        <end position="249"/>
    </location>
</feature>
<dbReference type="GO" id="GO:0005576">
    <property type="term" value="C:extracellular region"/>
    <property type="evidence" value="ECO:0007669"/>
    <property type="project" value="UniProtKB-SubCell"/>
</dbReference>
<feature type="compositionally biased region" description="Low complexity" evidence="5">
    <location>
        <begin position="123"/>
        <end position="136"/>
    </location>
</feature>
<dbReference type="WBParaSite" id="ACRNAN_scaffold8441.g28398.t1">
    <property type="protein sequence ID" value="ACRNAN_scaffold8441.g28398.t1"/>
    <property type="gene ID" value="ACRNAN_scaffold8441.g28398"/>
</dbReference>
<dbReference type="Pfam" id="PF01705">
    <property type="entry name" value="CX"/>
    <property type="match status" value="1"/>
</dbReference>
<evidence type="ECO:0000256" key="5">
    <source>
        <dbReference type="SAM" id="MobiDB-lite"/>
    </source>
</evidence>
<name>A0A914EI13_9BILA</name>
<dbReference type="InterPro" id="IPR002619">
    <property type="entry name" value="CX"/>
</dbReference>
<comment type="subcellular location">
    <subcellularLocation>
        <location evidence="1">Secreted</location>
    </subcellularLocation>
</comment>
<evidence type="ECO:0000256" key="1">
    <source>
        <dbReference type="ARBA" id="ARBA00004613"/>
    </source>
</evidence>
<keyword evidence="7" id="KW-1185">Reference proteome</keyword>
<protein>
    <submittedName>
        <fullName evidence="8">CX domain-containing protein</fullName>
    </submittedName>
</protein>
<evidence type="ECO:0000313" key="8">
    <source>
        <dbReference type="WBParaSite" id="ACRNAN_scaffold8441.g28398.t1"/>
    </source>
</evidence>
<sequence length="416" mass="44331">MTFYQVICFMGISMAIAAPLRRGSTMNLSKRIWLLLIFCLLTNEVICRRSGGLSSSFGRGSSGARGSSSIGLGRGSGGSYNRGNTGYSSGRQVGGGSYPSNYGSRTSGGSSGGNFGSRGSGNIGRNTNNNRGTSSGFFGNRGTSNHGGHKSGFGSTFKNVIVGAAAGYLAYQGGKYLIRNAMSPMMYNNRPYYWGSSYYQSRPNTQMCRMPVESNDPNFGNIYFQDQSRPREIVWSCGMHEHCCGYECCPNGGMGGGMPMNGGGVVPYGGGGMPVGGAALPPYCKVEGTGIDLSLRPAQSVGVRGQLKCNGMPAGGILVKLYDHDTFTLDDLIAEGRTDAQGNFCIAGHANEITRITPKFNIYHDCNDFLPCQRKVSVYIPQNFVSSGQVPYNIYDAGMMELAGTTEGEARDCFHK</sequence>
<dbReference type="GO" id="GO:0009986">
    <property type="term" value="C:cell surface"/>
    <property type="evidence" value="ECO:0007669"/>
    <property type="project" value="InterPro"/>
</dbReference>
<evidence type="ECO:0000256" key="2">
    <source>
        <dbReference type="ARBA" id="ARBA00010112"/>
    </source>
</evidence>
<proteinExistence type="inferred from homology"/>
<evidence type="ECO:0000256" key="3">
    <source>
        <dbReference type="ARBA" id="ARBA00022525"/>
    </source>
</evidence>
<evidence type="ECO:0000256" key="4">
    <source>
        <dbReference type="ARBA" id="ARBA00022729"/>
    </source>
</evidence>
<reference evidence="8" key="1">
    <citation type="submission" date="2022-11" db="UniProtKB">
        <authorList>
            <consortium name="WormBaseParasite"/>
        </authorList>
    </citation>
    <scope>IDENTIFICATION</scope>
</reference>
<evidence type="ECO:0000313" key="7">
    <source>
        <dbReference type="Proteomes" id="UP000887540"/>
    </source>
</evidence>
<evidence type="ECO:0000259" key="6">
    <source>
        <dbReference type="Pfam" id="PF01705"/>
    </source>
</evidence>
<dbReference type="AlphaFoldDB" id="A0A914EI13"/>
<dbReference type="Gene3D" id="2.60.40.3330">
    <property type="match status" value="1"/>
</dbReference>
<dbReference type="InterPro" id="IPR038479">
    <property type="entry name" value="Transthyretin-like_sf"/>
</dbReference>
<dbReference type="Proteomes" id="UP000887540">
    <property type="component" value="Unplaced"/>
</dbReference>
<keyword evidence="3" id="KW-0964">Secreted</keyword>
<feature type="compositionally biased region" description="Low complexity" evidence="5">
    <location>
        <begin position="56"/>
        <end position="71"/>
    </location>
</feature>
<organism evidence="7 8">
    <name type="scientific">Acrobeloides nanus</name>
    <dbReference type="NCBI Taxonomy" id="290746"/>
    <lineage>
        <taxon>Eukaryota</taxon>
        <taxon>Metazoa</taxon>
        <taxon>Ecdysozoa</taxon>
        <taxon>Nematoda</taxon>
        <taxon>Chromadorea</taxon>
        <taxon>Rhabditida</taxon>
        <taxon>Tylenchina</taxon>
        <taxon>Cephalobomorpha</taxon>
        <taxon>Cephaloboidea</taxon>
        <taxon>Cephalobidae</taxon>
        <taxon>Acrobeloides</taxon>
    </lineage>
</organism>
<dbReference type="PANTHER" id="PTHR21700:SF3">
    <property type="entry name" value="TRANSTHYRETIN-LIKE PROTEIN 5"/>
    <property type="match status" value="1"/>
</dbReference>